<evidence type="ECO:0000256" key="3">
    <source>
        <dbReference type="ARBA" id="ARBA00022692"/>
    </source>
</evidence>
<feature type="transmembrane region" description="Helical" evidence="7">
    <location>
        <begin position="12"/>
        <end position="33"/>
    </location>
</feature>
<comment type="similarity">
    <text evidence="2">Belongs to the peptidase S54 family.</text>
</comment>
<evidence type="ECO:0000256" key="4">
    <source>
        <dbReference type="ARBA" id="ARBA00022801"/>
    </source>
</evidence>
<keyword evidence="3 7" id="KW-0812">Transmembrane</keyword>
<dbReference type="PANTHER" id="PTHR43731">
    <property type="entry name" value="RHOMBOID PROTEASE"/>
    <property type="match status" value="1"/>
</dbReference>
<dbReference type="InterPro" id="IPR035952">
    <property type="entry name" value="Rhomboid-like_sf"/>
</dbReference>
<organism evidence="9 10">
    <name type="scientific">Oceanobacillus indicireducens</name>
    <dbReference type="NCBI Taxonomy" id="1004261"/>
    <lineage>
        <taxon>Bacteria</taxon>
        <taxon>Bacillati</taxon>
        <taxon>Bacillota</taxon>
        <taxon>Bacilli</taxon>
        <taxon>Bacillales</taxon>
        <taxon>Bacillaceae</taxon>
        <taxon>Oceanobacillus</taxon>
    </lineage>
</organism>
<evidence type="ECO:0000256" key="1">
    <source>
        <dbReference type="ARBA" id="ARBA00004141"/>
    </source>
</evidence>
<evidence type="ECO:0000256" key="7">
    <source>
        <dbReference type="SAM" id="Phobius"/>
    </source>
</evidence>
<comment type="caution">
    <text evidence="9">The sequence shown here is derived from an EMBL/GenBank/DDBJ whole genome shotgun (WGS) entry which is preliminary data.</text>
</comment>
<sequence length="257" mass="29430">MFIRNERSLKEFINLYPVVSTLVIIHIVLWLVMEFFQSGIGWIVYVFGVGNNLSVAMGEYWRLVTPIFLHRELTHVLFNSFALVIFGPALELMLGKFKFILAYLAAGVIANIATFLIEPLQYTHLGASGAIYGLFGMYIFMVAFRKHLIDQGSSQMIKTIFIIGVLMSFVGTRINIVAHLAGFAGGFAIAPLFLKNIRPFSPWHAYQRSYPDDDREIQFNPNRWNKKRIIPESIRKNWLWIIIGILAVIGFFSRFSN</sequence>
<gene>
    <name evidence="9" type="ORF">GCM10007971_21020</name>
</gene>
<dbReference type="EMBL" id="BMOS01000013">
    <property type="protein sequence ID" value="GGN58683.1"/>
    <property type="molecule type" value="Genomic_DNA"/>
</dbReference>
<keyword evidence="6 7" id="KW-0472">Membrane</keyword>
<evidence type="ECO:0000256" key="6">
    <source>
        <dbReference type="ARBA" id="ARBA00023136"/>
    </source>
</evidence>
<proteinExistence type="inferred from homology"/>
<evidence type="ECO:0000313" key="9">
    <source>
        <dbReference type="EMBL" id="GGN58683.1"/>
    </source>
</evidence>
<dbReference type="GO" id="GO:0016020">
    <property type="term" value="C:membrane"/>
    <property type="evidence" value="ECO:0007669"/>
    <property type="project" value="UniProtKB-SubCell"/>
</dbReference>
<reference evidence="9" key="1">
    <citation type="journal article" date="2014" name="Int. J. Syst. Evol. Microbiol.">
        <title>Complete genome sequence of Corynebacterium casei LMG S-19264T (=DSM 44701T), isolated from a smear-ripened cheese.</title>
        <authorList>
            <consortium name="US DOE Joint Genome Institute (JGI-PGF)"/>
            <person name="Walter F."/>
            <person name="Albersmeier A."/>
            <person name="Kalinowski J."/>
            <person name="Ruckert C."/>
        </authorList>
    </citation>
    <scope>NUCLEOTIDE SEQUENCE</scope>
    <source>
        <strain evidence="9">JCM 17251</strain>
    </source>
</reference>
<feature type="transmembrane region" description="Helical" evidence="7">
    <location>
        <begin position="237"/>
        <end position="255"/>
    </location>
</feature>
<protein>
    <recommendedName>
        <fullName evidence="8">Peptidase S54 rhomboid domain-containing protein</fullName>
    </recommendedName>
</protein>
<dbReference type="InterPro" id="IPR050925">
    <property type="entry name" value="Rhomboid_protease_S54"/>
</dbReference>
<evidence type="ECO:0000313" key="10">
    <source>
        <dbReference type="Proteomes" id="UP000624041"/>
    </source>
</evidence>
<keyword evidence="4" id="KW-0378">Hydrolase</keyword>
<dbReference type="GO" id="GO:0004252">
    <property type="term" value="F:serine-type endopeptidase activity"/>
    <property type="evidence" value="ECO:0007669"/>
    <property type="project" value="InterPro"/>
</dbReference>
<dbReference type="Pfam" id="PF01694">
    <property type="entry name" value="Rhomboid"/>
    <property type="match status" value="1"/>
</dbReference>
<feature type="transmembrane region" description="Helical" evidence="7">
    <location>
        <begin position="156"/>
        <end position="171"/>
    </location>
</feature>
<evidence type="ECO:0000256" key="2">
    <source>
        <dbReference type="ARBA" id="ARBA00009045"/>
    </source>
</evidence>
<evidence type="ECO:0000259" key="8">
    <source>
        <dbReference type="Pfam" id="PF01694"/>
    </source>
</evidence>
<keyword evidence="10" id="KW-1185">Reference proteome</keyword>
<reference evidence="9" key="2">
    <citation type="submission" date="2020-09" db="EMBL/GenBank/DDBJ databases">
        <authorList>
            <person name="Sun Q."/>
            <person name="Ohkuma M."/>
        </authorList>
    </citation>
    <scope>NUCLEOTIDE SEQUENCE</scope>
    <source>
        <strain evidence="9">JCM 17251</strain>
    </source>
</reference>
<keyword evidence="5 7" id="KW-1133">Transmembrane helix</keyword>
<dbReference type="AlphaFoldDB" id="A0A917XZW6"/>
<evidence type="ECO:0000256" key="5">
    <source>
        <dbReference type="ARBA" id="ARBA00022989"/>
    </source>
</evidence>
<dbReference type="InterPro" id="IPR022764">
    <property type="entry name" value="Peptidase_S54_rhomboid_dom"/>
</dbReference>
<feature type="transmembrane region" description="Helical" evidence="7">
    <location>
        <begin position="40"/>
        <end position="61"/>
    </location>
</feature>
<feature type="transmembrane region" description="Helical" evidence="7">
    <location>
        <begin position="123"/>
        <end position="144"/>
    </location>
</feature>
<feature type="transmembrane region" description="Helical" evidence="7">
    <location>
        <begin position="73"/>
        <end position="92"/>
    </location>
</feature>
<comment type="subcellular location">
    <subcellularLocation>
        <location evidence="1">Membrane</location>
        <topology evidence="1">Multi-pass membrane protein</topology>
    </subcellularLocation>
</comment>
<feature type="transmembrane region" description="Helical" evidence="7">
    <location>
        <begin position="99"/>
        <end position="117"/>
    </location>
</feature>
<dbReference type="PANTHER" id="PTHR43731:SF14">
    <property type="entry name" value="PRESENILIN-ASSOCIATED RHOMBOID-LIKE PROTEIN, MITOCHONDRIAL"/>
    <property type="match status" value="1"/>
</dbReference>
<dbReference type="SUPFAM" id="SSF144091">
    <property type="entry name" value="Rhomboid-like"/>
    <property type="match status" value="1"/>
</dbReference>
<feature type="domain" description="Peptidase S54 rhomboid" evidence="8">
    <location>
        <begin position="58"/>
        <end position="195"/>
    </location>
</feature>
<dbReference type="RefSeq" id="WP_188857119.1">
    <property type="nucleotide sequence ID" value="NZ_BMOS01000013.1"/>
</dbReference>
<dbReference type="Gene3D" id="1.20.1540.10">
    <property type="entry name" value="Rhomboid-like"/>
    <property type="match status" value="1"/>
</dbReference>
<name>A0A917XZW6_9BACI</name>
<dbReference type="Proteomes" id="UP000624041">
    <property type="component" value="Unassembled WGS sequence"/>
</dbReference>
<accession>A0A917XZW6</accession>